<dbReference type="Pfam" id="PF00642">
    <property type="entry name" value="zf-CCCH"/>
    <property type="match status" value="1"/>
</dbReference>
<keyword evidence="1 5" id="KW-0479">Metal-binding</keyword>
<dbReference type="AlphaFoldDB" id="A0A2J8ADX4"/>
<dbReference type="InterPro" id="IPR057444">
    <property type="entry name" value="Znf-CCCH_AtC3H23-like"/>
</dbReference>
<protein>
    <submittedName>
        <fullName evidence="8">Zinc finger CCCH domain-containing protein 24</fullName>
    </submittedName>
</protein>
<feature type="compositionally biased region" description="Basic residues" evidence="6">
    <location>
        <begin position="714"/>
        <end position="727"/>
    </location>
</feature>
<dbReference type="SUPFAM" id="SSF48403">
    <property type="entry name" value="Ankyrin repeat"/>
    <property type="match status" value="1"/>
</dbReference>
<evidence type="ECO:0000259" key="7">
    <source>
        <dbReference type="PROSITE" id="PS50103"/>
    </source>
</evidence>
<dbReference type="OrthoDB" id="749011at2759"/>
<dbReference type="PANTHER" id="PTHR14493:SF50">
    <property type="entry name" value="RING FINGER PROTEIN UNKEMPT"/>
    <property type="match status" value="1"/>
</dbReference>
<dbReference type="EMBL" id="PGGS01000048">
    <property type="protein sequence ID" value="PNH10713.1"/>
    <property type="molecule type" value="Genomic_DNA"/>
</dbReference>
<dbReference type="Gene3D" id="1.25.40.20">
    <property type="entry name" value="Ankyrin repeat-containing domain"/>
    <property type="match status" value="1"/>
</dbReference>
<keyword evidence="3 5" id="KW-0862">Zinc</keyword>
<proteinExistence type="predicted"/>
<accession>A0A2J8ADX4</accession>
<evidence type="ECO:0000256" key="6">
    <source>
        <dbReference type="SAM" id="MobiDB-lite"/>
    </source>
</evidence>
<feature type="domain" description="C3H1-type" evidence="7">
    <location>
        <begin position="235"/>
        <end position="262"/>
    </location>
</feature>
<dbReference type="GO" id="GO:0003677">
    <property type="term" value="F:DNA binding"/>
    <property type="evidence" value="ECO:0007669"/>
    <property type="project" value="UniProtKB-KW"/>
</dbReference>
<keyword evidence="4" id="KW-0238">DNA-binding</keyword>
<feature type="compositionally biased region" description="Low complexity" evidence="6">
    <location>
        <begin position="581"/>
        <end position="612"/>
    </location>
</feature>
<comment type="caution">
    <text evidence="8">The sequence shown here is derived from an EMBL/GenBank/DDBJ whole genome shotgun (WGS) entry which is preliminary data.</text>
</comment>
<dbReference type="GO" id="GO:0008270">
    <property type="term" value="F:zinc ion binding"/>
    <property type="evidence" value="ECO:0007669"/>
    <property type="project" value="UniProtKB-KW"/>
</dbReference>
<evidence type="ECO:0000256" key="5">
    <source>
        <dbReference type="PROSITE-ProRule" id="PRU00723"/>
    </source>
</evidence>
<evidence type="ECO:0000256" key="3">
    <source>
        <dbReference type="ARBA" id="ARBA00022833"/>
    </source>
</evidence>
<keyword evidence="2 5" id="KW-0863">Zinc-finger</keyword>
<evidence type="ECO:0000256" key="1">
    <source>
        <dbReference type="ARBA" id="ARBA00022723"/>
    </source>
</evidence>
<dbReference type="InterPro" id="IPR000571">
    <property type="entry name" value="Znf_CCCH"/>
</dbReference>
<name>A0A2J8ADX4_9CHLO</name>
<reference evidence="8 9" key="1">
    <citation type="journal article" date="2017" name="Mol. Biol. Evol.">
        <title>The 4-celled Tetrabaena socialis nuclear genome reveals the essential components for genetic control of cell number at the origin of multicellularity in the volvocine lineage.</title>
        <authorList>
            <person name="Featherston J."/>
            <person name="Arakaki Y."/>
            <person name="Hanschen E.R."/>
            <person name="Ferris P.J."/>
            <person name="Michod R.E."/>
            <person name="Olson B.J.S.C."/>
            <person name="Nozaki H."/>
            <person name="Durand P.M."/>
        </authorList>
    </citation>
    <scope>NUCLEOTIDE SEQUENCE [LARGE SCALE GENOMIC DNA]</scope>
    <source>
        <strain evidence="8 9">NIES-571</strain>
    </source>
</reference>
<feature type="region of interest" description="Disordered" evidence="6">
    <location>
        <begin position="147"/>
        <end position="179"/>
    </location>
</feature>
<evidence type="ECO:0000313" key="8">
    <source>
        <dbReference type="EMBL" id="PNH10713.1"/>
    </source>
</evidence>
<feature type="region of interest" description="Disordered" evidence="6">
    <location>
        <begin position="459"/>
        <end position="489"/>
    </location>
</feature>
<gene>
    <name evidence="8" type="ORF">TSOC_002528</name>
</gene>
<feature type="compositionally biased region" description="Low complexity" evidence="6">
    <location>
        <begin position="152"/>
        <end position="171"/>
    </location>
</feature>
<feature type="zinc finger region" description="C3H1-type" evidence="5">
    <location>
        <begin position="235"/>
        <end position="262"/>
    </location>
</feature>
<feature type="compositionally biased region" description="Gly residues" evidence="6">
    <location>
        <begin position="637"/>
        <end position="647"/>
    </location>
</feature>
<keyword evidence="9" id="KW-1185">Reference proteome</keyword>
<evidence type="ECO:0000313" key="9">
    <source>
        <dbReference type="Proteomes" id="UP000236333"/>
    </source>
</evidence>
<dbReference type="Pfam" id="PF25512">
    <property type="entry name" value="zf-CCCH_AtC3H23"/>
    <property type="match status" value="1"/>
</dbReference>
<evidence type="ECO:0000256" key="2">
    <source>
        <dbReference type="ARBA" id="ARBA00022771"/>
    </source>
</evidence>
<dbReference type="Gene3D" id="3.30.1370.210">
    <property type="match status" value="1"/>
</dbReference>
<evidence type="ECO:0000256" key="4">
    <source>
        <dbReference type="ARBA" id="ARBA00023125"/>
    </source>
</evidence>
<organism evidence="8 9">
    <name type="scientific">Tetrabaena socialis</name>
    <dbReference type="NCBI Taxonomy" id="47790"/>
    <lineage>
        <taxon>Eukaryota</taxon>
        <taxon>Viridiplantae</taxon>
        <taxon>Chlorophyta</taxon>
        <taxon>core chlorophytes</taxon>
        <taxon>Chlorophyceae</taxon>
        <taxon>CS clade</taxon>
        <taxon>Chlamydomonadales</taxon>
        <taxon>Tetrabaenaceae</taxon>
        <taxon>Tetrabaena</taxon>
    </lineage>
</organism>
<dbReference type="PANTHER" id="PTHR14493">
    <property type="entry name" value="UNKEMPT FAMILY MEMBER"/>
    <property type="match status" value="1"/>
</dbReference>
<feature type="region of interest" description="Disordered" evidence="6">
    <location>
        <begin position="709"/>
        <end position="729"/>
    </location>
</feature>
<feature type="region of interest" description="Disordered" evidence="6">
    <location>
        <begin position="580"/>
        <end position="647"/>
    </location>
</feature>
<dbReference type="InterPro" id="IPR045234">
    <property type="entry name" value="Unkempt-like"/>
</dbReference>
<dbReference type="Proteomes" id="UP000236333">
    <property type="component" value="Unassembled WGS sequence"/>
</dbReference>
<sequence>METEVIGHYLVPAAGRPAQPLLHESTSLFQAVVSDRLSKVESAVEADAAKLNQFFLVLHWASDVKGACPEPTAEPLDAAAAAAAKASVMVKQRSLLMIAAHAGSLRVLAYLLARGAEPGRKSPDGLTAYDMAVDGETSSSPTALAMMRDADSNPSSSTRSSSNESYGTSGRQDLDSDGSAYSTMDLTRPEYSTDDFRMFNFKVLRCSKRHAHDWRACPFAHPTENARRRDPREFKYCALACPDYKQGFCIRGDVCPYAHGVFECWLHPSRYRTQLCKDGSNCHRPVCFFAHSLPELRAPTFTWVPTQADLTRPAAYSNSTNNSGAGGNGNNGGHGMGAVLPPGAVASAVAALALGAVGDGVITIGASAAAEARALMSHSSSGIPATGSSSDGCCATATCSSPRALSIGGSGNGGNGGSGSLSGGNGSSMCGGNGSSMCGGNGNGSLTGSSMCGGNGNGSHSSSNGAIGSPSPSGSVGSREGGSSSSCNSGCGGISTSNITTVIVNDNGSKVCHTTGGGSSPGASAAAAAAAAKLSLNLTQPNAAAGVLGFTAPRMSNAFARRHGLNPKDNPMINLQKIALQSHQQQQQQSQQPQQMQMQSGNGLGGASSLNGFQQDAPSLRAHHAPAGTGSGSLHAGRGGIANGNGGQQRMHAAAAAAAVAASSHAGFGPLGYAASAAPFCSMQSAGHPLSAGAADPAMLAAQLAALNLQQQRQSHHSHHHHHHHHNQLGLTFSGLNGLGGLGGLGSMSMTSGAAAAAAAAAAMPYMTVAGQHQALMQHHSNMYGSASNGMYDHSQQHHLMAAMSGAQAEV</sequence>
<dbReference type="SMART" id="SM00356">
    <property type="entry name" value="ZnF_C3H1"/>
    <property type="match status" value="2"/>
</dbReference>
<dbReference type="InterPro" id="IPR036770">
    <property type="entry name" value="Ankyrin_rpt-contain_sf"/>
</dbReference>
<dbReference type="PROSITE" id="PS50103">
    <property type="entry name" value="ZF_C3H1"/>
    <property type="match status" value="1"/>
</dbReference>